<evidence type="ECO:0000256" key="8">
    <source>
        <dbReference type="ARBA" id="ARBA00023274"/>
    </source>
</evidence>
<dbReference type="Pfam" id="PF16123">
    <property type="entry name" value="HAGH_C"/>
    <property type="match status" value="1"/>
</dbReference>
<dbReference type="InterPro" id="IPR032282">
    <property type="entry name" value="HAGH_C"/>
</dbReference>
<evidence type="ECO:0000256" key="6">
    <source>
        <dbReference type="ARBA" id="ARBA00022833"/>
    </source>
</evidence>
<dbReference type="EMBL" id="JAENGZ010000821">
    <property type="protein sequence ID" value="KAG6953491.1"/>
    <property type="molecule type" value="Genomic_DNA"/>
</dbReference>
<keyword evidence="8" id="KW-0687">Ribonucleoprotein</keyword>
<dbReference type="InterPro" id="IPR005680">
    <property type="entry name" value="Ribosomal_uS12_euk/arc"/>
</dbReference>
<dbReference type="SMART" id="SM00849">
    <property type="entry name" value="Lactamase_B"/>
    <property type="match status" value="1"/>
</dbReference>
<dbReference type="InterPro" id="IPR017782">
    <property type="entry name" value="Hydroxyacylglutathione_Hdrlase"/>
</dbReference>
<evidence type="ECO:0000313" key="10">
    <source>
        <dbReference type="EMBL" id="KAG6953491.1"/>
    </source>
</evidence>
<reference evidence="10" key="1">
    <citation type="submission" date="2021-01" db="EMBL/GenBank/DDBJ databases">
        <title>Phytophthora aleatoria, a newly-described species from Pinus radiata is distinct from Phytophthora cactorum isolates based on comparative genomics.</title>
        <authorList>
            <person name="Mcdougal R."/>
            <person name="Panda P."/>
            <person name="Williams N."/>
            <person name="Studholme D.J."/>
        </authorList>
    </citation>
    <scope>NUCLEOTIDE SEQUENCE</scope>
    <source>
        <strain evidence="10">NZFS 3830</strain>
    </source>
</reference>
<keyword evidence="5" id="KW-0378">Hydrolase</keyword>
<comment type="pathway">
    <text evidence="2">Secondary metabolite metabolism; methylglyoxal degradation; (R)-lactate from methylglyoxal: step 2/2.</text>
</comment>
<dbReference type="FunFam" id="2.40.50.140:FF:000007">
    <property type="entry name" value="40S ribosomal protein S23"/>
    <property type="match status" value="1"/>
</dbReference>
<evidence type="ECO:0000256" key="1">
    <source>
        <dbReference type="ARBA" id="ARBA00001623"/>
    </source>
</evidence>
<comment type="similarity">
    <text evidence="3">Belongs to the universal ribosomal protein uS12 family.</text>
</comment>
<feature type="domain" description="Metallo-beta-lactamase" evidence="9">
    <location>
        <begin position="171"/>
        <end position="332"/>
    </location>
</feature>
<organism evidence="10 11">
    <name type="scientific">Phytophthora cactorum</name>
    <dbReference type="NCBI Taxonomy" id="29920"/>
    <lineage>
        <taxon>Eukaryota</taxon>
        <taxon>Sar</taxon>
        <taxon>Stramenopiles</taxon>
        <taxon>Oomycota</taxon>
        <taxon>Peronosporomycetes</taxon>
        <taxon>Peronosporales</taxon>
        <taxon>Peronosporaceae</taxon>
        <taxon>Phytophthora</taxon>
    </lineage>
</organism>
<evidence type="ECO:0000259" key="9">
    <source>
        <dbReference type="SMART" id="SM00849"/>
    </source>
</evidence>
<sequence length="419" mass="46096">MHKPSGIRCARKLRVHRRTQRWAQKSYNKSHSVTAMKANPLGGSSMAKGIVLEKIGIEAKQPNSAIRKSCRVQLIKNSKKIAAFVPRDGCLNYVDENDEVLISGFGRRGHAVGDIPGVRFKVVKVSGVSLLALYKEKKEKPRSTDHGGLVLLRDVFAAAIMAVELVPMLSDNYAYLLIDSTTRVAAAVDPVDAAKVYSRAKELQVAISMILTTHSHWDHAGGNRELVDLIYKHENRQIPVVGGPGHAVEAQTQSVTDGDVVKLGDLNVKVYYTPCHTRDHVLYHCQDALFTGDTLFIAGCGRFFSGNPAEMHHALNEVVAKLPEETKIYCGHEYTASNLRFAAHVEPDNEVVQKKLAWSIEKTKNGDPTVPSTVKEELATNPFMRLTEGGVQKFANGEKDPIKVMGIVRAAKDNFVIGK</sequence>
<keyword evidence="7" id="KW-0689">Ribosomal protein</keyword>
<dbReference type="Pfam" id="PF00164">
    <property type="entry name" value="Ribosom_S12_S23"/>
    <property type="match status" value="1"/>
</dbReference>
<dbReference type="InterPro" id="IPR001279">
    <property type="entry name" value="Metallo-B-lactamas"/>
</dbReference>
<keyword evidence="4" id="KW-0479">Metal-binding</keyword>
<dbReference type="GO" id="GO:0004416">
    <property type="term" value="F:hydroxyacylglutathione hydrolase activity"/>
    <property type="evidence" value="ECO:0007669"/>
    <property type="project" value="UniProtKB-EC"/>
</dbReference>
<dbReference type="OrthoDB" id="515692at2759"/>
<proteinExistence type="inferred from homology"/>
<dbReference type="GO" id="GO:0006412">
    <property type="term" value="P:translation"/>
    <property type="evidence" value="ECO:0007669"/>
    <property type="project" value="InterPro"/>
</dbReference>
<evidence type="ECO:0000256" key="3">
    <source>
        <dbReference type="ARBA" id="ARBA00005657"/>
    </source>
</evidence>
<evidence type="ECO:0000256" key="7">
    <source>
        <dbReference type="ARBA" id="ARBA00022980"/>
    </source>
</evidence>
<evidence type="ECO:0000256" key="5">
    <source>
        <dbReference type="ARBA" id="ARBA00022801"/>
    </source>
</evidence>
<dbReference type="VEuPathDB" id="FungiDB:PC110_g16114"/>
<name>A0A8T1U4I5_9STRA</name>
<dbReference type="HAMAP" id="MF_01374">
    <property type="entry name" value="Glyoxalase_2"/>
    <property type="match status" value="1"/>
</dbReference>
<dbReference type="GO" id="GO:0003735">
    <property type="term" value="F:structural constituent of ribosome"/>
    <property type="evidence" value="ECO:0007669"/>
    <property type="project" value="InterPro"/>
</dbReference>
<evidence type="ECO:0000256" key="2">
    <source>
        <dbReference type="ARBA" id="ARBA00004963"/>
    </source>
</evidence>
<evidence type="ECO:0000256" key="4">
    <source>
        <dbReference type="ARBA" id="ARBA00022723"/>
    </source>
</evidence>
<keyword evidence="6" id="KW-0862">Zinc</keyword>
<comment type="caution">
    <text evidence="10">The sequence shown here is derived from an EMBL/GenBank/DDBJ whole genome shotgun (WGS) entry which is preliminary data.</text>
</comment>
<dbReference type="NCBIfam" id="TIGR00982">
    <property type="entry name" value="uS12_E_A"/>
    <property type="match status" value="1"/>
</dbReference>
<dbReference type="GO" id="GO:0019243">
    <property type="term" value="P:methylglyoxal catabolic process to D-lactate via S-lactoyl-glutathione"/>
    <property type="evidence" value="ECO:0007669"/>
    <property type="project" value="InterPro"/>
</dbReference>
<dbReference type="GO" id="GO:0046872">
    <property type="term" value="F:metal ion binding"/>
    <property type="evidence" value="ECO:0007669"/>
    <property type="project" value="UniProtKB-KW"/>
</dbReference>
<protein>
    <recommendedName>
        <fullName evidence="9">Metallo-beta-lactamase domain-containing protein</fullName>
    </recommendedName>
</protein>
<dbReference type="CDD" id="cd03367">
    <property type="entry name" value="Ribosomal_S23"/>
    <property type="match status" value="1"/>
</dbReference>
<dbReference type="PROSITE" id="PS00055">
    <property type="entry name" value="RIBOSOMAL_S12"/>
    <property type="match status" value="1"/>
</dbReference>
<dbReference type="Pfam" id="PF00753">
    <property type="entry name" value="Lactamase_B"/>
    <property type="match status" value="1"/>
</dbReference>
<comment type="catalytic activity">
    <reaction evidence="1">
        <text>an S-(2-hydroxyacyl)glutathione + H2O = a 2-hydroxy carboxylate + glutathione + H(+)</text>
        <dbReference type="Rhea" id="RHEA:21864"/>
        <dbReference type="ChEBI" id="CHEBI:15377"/>
        <dbReference type="ChEBI" id="CHEBI:15378"/>
        <dbReference type="ChEBI" id="CHEBI:57925"/>
        <dbReference type="ChEBI" id="CHEBI:58896"/>
        <dbReference type="ChEBI" id="CHEBI:71261"/>
        <dbReference type="EC" id="3.1.2.6"/>
    </reaction>
</comment>
<accession>A0A8T1U4I5</accession>
<dbReference type="CDD" id="cd07723">
    <property type="entry name" value="hydroxyacylglutathione_hydrolase_MBL-fold"/>
    <property type="match status" value="1"/>
</dbReference>
<evidence type="ECO:0000313" key="11">
    <source>
        <dbReference type="Proteomes" id="UP000688947"/>
    </source>
</evidence>
<dbReference type="AlphaFoldDB" id="A0A8T1U4I5"/>
<dbReference type="GO" id="GO:0015935">
    <property type="term" value="C:small ribosomal subunit"/>
    <property type="evidence" value="ECO:0007669"/>
    <property type="project" value="InterPro"/>
</dbReference>
<dbReference type="PANTHER" id="PTHR11935">
    <property type="entry name" value="BETA LACTAMASE DOMAIN"/>
    <property type="match status" value="1"/>
</dbReference>
<dbReference type="InterPro" id="IPR035680">
    <property type="entry name" value="Clx_II_MBL"/>
</dbReference>
<dbReference type="NCBIfam" id="TIGR03413">
    <property type="entry name" value="GSH_gloB"/>
    <property type="match status" value="1"/>
</dbReference>
<dbReference type="Proteomes" id="UP000688947">
    <property type="component" value="Unassembled WGS sequence"/>
</dbReference>
<dbReference type="PANTHER" id="PTHR11935:SF94">
    <property type="entry name" value="TENZING NORGAY, ISOFORM C"/>
    <property type="match status" value="1"/>
</dbReference>
<gene>
    <name evidence="10" type="ORF">JG687_00012361</name>
</gene>
<dbReference type="InterPro" id="IPR006032">
    <property type="entry name" value="Ribosomal_uS12"/>
</dbReference>
<dbReference type="VEuPathDB" id="FungiDB:PC110_g16115"/>